<keyword evidence="5" id="KW-1015">Disulfide bond</keyword>
<evidence type="ECO:0000256" key="7">
    <source>
        <dbReference type="SAM" id="MobiDB-lite"/>
    </source>
</evidence>
<protein>
    <submittedName>
        <fullName evidence="11">Tumor necrosis factor ligand superfamily member 12</fullName>
    </submittedName>
</protein>
<keyword evidence="10" id="KW-1185">Reference proteome</keyword>
<feature type="transmembrane region" description="Helical" evidence="8">
    <location>
        <begin position="490"/>
        <end position="513"/>
    </location>
</feature>
<keyword evidence="4" id="KW-0964">Secreted</keyword>
<feature type="region of interest" description="Disordered" evidence="7">
    <location>
        <begin position="399"/>
        <end position="483"/>
    </location>
</feature>
<feature type="compositionally biased region" description="Basic residues" evidence="7">
    <location>
        <begin position="98"/>
        <end position="114"/>
    </location>
</feature>
<keyword evidence="6" id="KW-0325">Glycoprotein</keyword>
<dbReference type="SMART" id="SM00207">
    <property type="entry name" value="TNF"/>
    <property type="match status" value="2"/>
</dbReference>
<dbReference type="InterPro" id="IPR008983">
    <property type="entry name" value="Tumour_necrosis_fac-like_dom"/>
</dbReference>
<dbReference type="PANTHER" id="PTHR15151">
    <property type="entry name" value="PROTEIN EIGER"/>
    <property type="match status" value="1"/>
</dbReference>
<dbReference type="InterPro" id="IPR006052">
    <property type="entry name" value="TNF_dom"/>
</dbReference>
<feature type="region of interest" description="Disordered" evidence="7">
    <location>
        <begin position="309"/>
        <end position="329"/>
    </location>
</feature>
<proteinExistence type="inferred from homology"/>
<dbReference type="Proteomes" id="UP001652642">
    <property type="component" value="Chromosome 6"/>
</dbReference>
<keyword evidence="8" id="KW-0812">Transmembrane</keyword>
<feature type="domain" description="THD" evidence="9">
    <location>
        <begin position="119"/>
        <end position="260"/>
    </location>
</feature>
<evidence type="ECO:0000256" key="2">
    <source>
        <dbReference type="ARBA" id="ARBA00008670"/>
    </source>
</evidence>
<dbReference type="PROSITE" id="PS00251">
    <property type="entry name" value="THD_1"/>
    <property type="match status" value="1"/>
</dbReference>
<evidence type="ECO:0000256" key="6">
    <source>
        <dbReference type="ARBA" id="ARBA00023180"/>
    </source>
</evidence>
<dbReference type="Pfam" id="PF00229">
    <property type="entry name" value="TNF"/>
    <property type="match status" value="2"/>
</dbReference>
<dbReference type="PROSITE" id="PS50049">
    <property type="entry name" value="THD_2"/>
    <property type="match status" value="2"/>
</dbReference>
<organism evidence="10 11">
    <name type="scientific">Pogona vitticeps</name>
    <name type="common">central bearded dragon</name>
    <dbReference type="NCBI Taxonomy" id="103695"/>
    <lineage>
        <taxon>Eukaryota</taxon>
        <taxon>Metazoa</taxon>
        <taxon>Chordata</taxon>
        <taxon>Craniata</taxon>
        <taxon>Vertebrata</taxon>
        <taxon>Euteleostomi</taxon>
        <taxon>Lepidosauria</taxon>
        <taxon>Squamata</taxon>
        <taxon>Bifurcata</taxon>
        <taxon>Unidentata</taxon>
        <taxon>Episquamata</taxon>
        <taxon>Toxicofera</taxon>
        <taxon>Iguania</taxon>
        <taxon>Acrodonta</taxon>
        <taxon>Agamidae</taxon>
        <taxon>Amphibolurinae</taxon>
        <taxon>Pogona</taxon>
    </lineage>
</organism>
<reference evidence="11" key="1">
    <citation type="submission" date="2025-08" db="UniProtKB">
        <authorList>
            <consortium name="RefSeq"/>
        </authorList>
    </citation>
    <scope>IDENTIFICATION</scope>
</reference>
<evidence type="ECO:0000256" key="5">
    <source>
        <dbReference type="ARBA" id="ARBA00023157"/>
    </source>
</evidence>
<dbReference type="InterPro" id="IPR051748">
    <property type="entry name" value="TNF_Ligand_Superfamily"/>
</dbReference>
<evidence type="ECO:0000256" key="1">
    <source>
        <dbReference type="ARBA" id="ARBA00004613"/>
    </source>
</evidence>
<keyword evidence="3" id="KW-0202">Cytokine</keyword>
<dbReference type="InterPro" id="IPR021184">
    <property type="entry name" value="TNF_CS"/>
</dbReference>
<keyword evidence="8" id="KW-1133">Transmembrane helix</keyword>
<dbReference type="Gene3D" id="2.60.120.40">
    <property type="match status" value="2"/>
</dbReference>
<sequence length="723" mass="79004">MGRRRRAREPPARLVLLALALASGSALLLASLSLLLAAWPRSSARAHHQEAAAAAAAAGPQELLSEEEVEDLDQVALSTSWNSQGKFLHHLAQQGALRQRRQASAKGKRARPRRPSAVSAAHYEVQSSEGRAGIQADANGTIHGWAEANLNTTSPLRYDRSRKEFTVVKRGLYYLYCQVHFNEGKTIYMKLDVMLDDQLALRCLEEFSPTSSGPQEPELKVCQVSGLVLLAPGESIRLRTIPKVRLKADRYLTYFGLFQVHPAWPPDPAPSSASPLGSLDAAEVLPLNVDGLESGGRDQTEAYLDIETALPGAAGRRQENTEQEETEGPDSWGVFYLSFFANVEEREVCSGVHWGVRRDRWVGGGTLRGASQGMQLGKGGCQAGRGWIQKLDLLSCPAKEEGGRAQDARAPSPSTGSRNRLGGGEGTHAFGASCSRQKLQGGQNRRLRTLGTPARPRRGGIGGVLSPAAFPGPMAKSGSRPGLDREPPSLLATLWVGACALGVGLLACLFTLASLQSRLEMLHEELSLLRGELKVEADARGKPEALQSPSEFVVPPLLHPRPPTFLERKRRDAAKTSHRQGRQRRKQSVLHLVPVRHHSNDEGDSTEIWWEPFLHQGGALVPSGQEVLVKHTGLYFIYSQVLFHDPMFTMGQVLMRMPVGKPDQILFRCVQSMPSDPEKAYNSCYSGGIFHLHQGDRLNLRIPRFNASFDASAHGTFLGLLRL</sequence>
<accession>A0ABM5GQB7</accession>
<feature type="domain" description="THD" evidence="9">
    <location>
        <begin position="588"/>
        <end position="723"/>
    </location>
</feature>
<dbReference type="GeneID" id="110087747"/>
<evidence type="ECO:0000256" key="4">
    <source>
        <dbReference type="ARBA" id="ARBA00022525"/>
    </source>
</evidence>
<gene>
    <name evidence="11" type="primary">TNFSF12</name>
</gene>
<feature type="region of interest" description="Disordered" evidence="7">
    <location>
        <begin position="98"/>
        <end position="119"/>
    </location>
</feature>
<comment type="subcellular location">
    <subcellularLocation>
        <location evidence="1">Secreted</location>
    </subcellularLocation>
</comment>
<comment type="similarity">
    <text evidence="2">Belongs to the tumor necrosis factor family.</text>
</comment>
<evidence type="ECO:0000313" key="10">
    <source>
        <dbReference type="Proteomes" id="UP001652642"/>
    </source>
</evidence>
<evidence type="ECO:0000259" key="9">
    <source>
        <dbReference type="PROSITE" id="PS50049"/>
    </source>
</evidence>
<dbReference type="SUPFAM" id="SSF49842">
    <property type="entry name" value="TNF-like"/>
    <property type="match status" value="2"/>
</dbReference>
<evidence type="ECO:0000313" key="11">
    <source>
        <dbReference type="RefSeq" id="XP_072859836.1"/>
    </source>
</evidence>
<dbReference type="RefSeq" id="XP_072859836.1">
    <property type="nucleotide sequence ID" value="XM_073003735.1"/>
</dbReference>
<feature type="compositionally biased region" description="Polar residues" evidence="7">
    <location>
        <begin position="434"/>
        <end position="443"/>
    </location>
</feature>
<keyword evidence="8" id="KW-0472">Membrane</keyword>
<dbReference type="PANTHER" id="PTHR15151:SF12">
    <property type="entry name" value="TUMOR NECROSIS FACTOR LIGAND SUPERFAMILY MEMBER 13"/>
    <property type="match status" value="1"/>
</dbReference>
<evidence type="ECO:0000256" key="3">
    <source>
        <dbReference type="ARBA" id="ARBA00022514"/>
    </source>
</evidence>
<name>A0ABM5GQB7_9SAUR</name>
<evidence type="ECO:0000256" key="8">
    <source>
        <dbReference type="SAM" id="Phobius"/>
    </source>
</evidence>